<dbReference type="AlphaFoldDB" id="A0A1H9LHT0"/>
<dbReference type="RefSeq" id="WP_175460278.1">
    <property type="nucleotide sequence ID" value="NZ_CBCRVS010000005.1"/>
</dbReference>
<sequence length="57" mass="7030">MIVSKQWLENKIKELNQWLLDHEKGNHFDYAPKRQSRNYYVQKLIDLEENQLETIKI</sequence>
<dbReference type="EMBL" id="FOFZ01000007">
    <property type="protein sequence ID" value="SER10986.1"/>
    <property type="molecule type" value="Genomic_DNA"/>
</dbReference>
<evidence type="ECO:0000313" key="2">
    <source>
        <dbReference type="Proteomes" id="UP000183658"/>
    </source>
</evidence>
<accession>A0A1H9LHT0</accession>
<evidence type="ECO:0000313" key="1">
    <source>
        <dbReference type="EMBL" id="SER10986.1"/>
    </source>
</evidence>
<keyword evidence="2" id="KW-1185">Reference proteome</keyword>
<name>A0A1H9LHT0_FLAFI</name>
<proteinExistence type="predicted"/>
<protein>
    <submittedName>
        <fullName evidence="1">Uncharacterized protein</fullName>
    </submittedName>
</protein>
<gene>
    <name evidence="1" type="ORF">SAMN05444355_10738</name>
</gene>
<organism evidence="1 2">
    <name type="scientific">Flavobacterium frigoris</name>
    <dbReference type="NCBI Taxonomy" id="229204"/>
    <lineage>
        <taxon>Bacteria</taxon>
        <taxon>Pseudomonadati</taxon>
        <taxon>Bacteroidota</taxon>
        <taxon>Flavobacteriia</taxon>
        <taxon>Flavobacteriales</taxon>
        <taxon>Flavobacteriaceae</taxon>
        <taxon>Flavobacterium</taxon>
    </lineage>
</organism>
<dbReference type="Proteomes" id="UP000183658">
    <property type="component" value="Unassembled WGS sequence"/>
</dbReference>
<reference evidence="2" key="1">
    <citation type="submission" date="2016-10" db="EMBL/GenBank/DDBJ databases">
        <authorList>
            <person name="Varghese N."/>
            <person name="Submissions S."/>
        </authorList>
    </citation>
    <scope>NUCLEOTIDE SEQUENCE [LARGE SCALE GENOMIC DNA]</scope>
    <source>
        <strain evidence="2">DSM 15719</strain>
    </source>
</reference>